<evidence type="ECO:0000256" key="7">
    <source>
        <dbReference type="ARBA" id="ARBA00022741"/>
    </source>
</evidence>
<evidence type="ECO:0000256" key="9">
    <source>
        <dbReference type="ARBA" id="ARBA00022840"/>
    </source>
</evidence>
<evidence type="ECO:0000259" key="14">
    <source>
        <dbReference type="PROSITE" id="PS50885"/>
    </source>
</evidence>
<feature type="transmembrane region" description="Helical" evidence="12">
    <location>
        <begin position="217"/>
        <end position="240"/>
    </location>
</feature>
<dbReference type="Pfam" id="PF00672">
    <property type="entry name" value="HAMP"/>
    <property type="match status" value="1"/>
</dbReference>
<evidence type="ECO:0000256" key="11">
    <source>
        <dbReference type="ARBA" id="ARBA00023136"/>
    </source>
</evidence>
<dbReference type="SUPFAM" id="SSF47384">
    <property type="entry name" value="Homodimeric domain of signal transducing histidine kinase"/>
    <property type="match status" value="1"/>
</dbReference>
<feature type="domain" description="HAMP" evidence="14">
    <location>
        <begin position="253"/>
        <end position="293"/>
    </location>
</feature>
<dbReference type="SUPFAM" id="SSF158472">
    <property type="entry name" value="HAMP domain-like"/>
    <property type="match status" value="1"/>
</dbReference>
<evidence type="ECO:0000256" key="12">
    <source>
        <dbReference type="SAM" id="Phobius"/>
    </source>
</evidence>
<dbReference type="CDD" id="cd00082">
    <property type="entry name" value="HisKA"/>
    <property type="match status" value="1"/>
</dbReference>
<sequence>MCRIFSLFTLDGTECDNENMKLNVKNMPLFKKVLMFSFMITTIVVVSTIGTSFYLQSKQLKSQMADKVEGVAGIWSSTLDPEDIKKADELRDPSTPSNRRLEKLLTMVGDKSASFLGAYIILPEEYPNQKVYILSASDVYNGYSFDSMMFYDAGEEFLGAYRETRKNKTITSTDIFTDQYGSWISSFAPITDNSGNVVAILGIDAKASIIKKNQMEILLLLLLEMAAILAAVYVILNWGLKKVMKPVDDLFFGIKEISSGNFSVKLPVHDQSELSLLSEKFNEMASQLSQLFERVSEASKQLGQTSIKDKESLLLEEAINTMEDIFERTKLQQELQRAEKMNAIGQLAASVAHEIRNPMTVVKGFLQIFLSKEMSEEDHMYLKLMIEELNRAENIINDYLSLAKPDVGKLETIDGSVLTEQVMDLMSSYAMMSKNISMHTEIKDQVRIRGNKSELKQVLINILKNGIEAMGDGGKLSMTLEKQGDFGVFIVKDTGIGMTEEELSRLGTAFYSLKERGTGMGLMVCYQIVERMKGHIKVTSKKGEGTIFEIMVPLLMESPE</sequence>
<keyword evidence="11 12" id="KW-0472">Membrane</keyword>
<dbReference type="InterPro" id="IPR003660">
    <property type="entry name" value="HAMP_dom"/>
</dbReference>
<dbReference type="CDD" id="cd06225">
    <property type="entry name" value="HAMP"/>
    <property type="match status" value="1"/>
</dbReference>
<comment type="subcellular location">
    <subcellularLocation>
        <location evidence="2">Cell membrane</location>
        <topology evidence="2">Multi-pass membrane protein</topology>
    </subcellularLocation>
</comment>
<reference evidence="15 16" key="1">
    <citation type="submission" date="2023-09" db="EMBL/GenBank/DDBJ databases">
        <title>Microbial mechanism of fulvic acid promoting antimony reduction mineralization in rice fields.</title>
        <authorList>
            <person name="Chen G."/>
            <person name="Lan J."/>
        </authorList>
    </citation>
    <scope>NUCLEOTIDE SEQUENCE [LARGE SCALE GENOMIC DNA]</scope>
    <source>
        <strain evidence="15 16">PS1</strain>
    </source>
</reference>
<name>A0ABY9VDW9_9BACI</name>
<dbReference type="PRINTS" id="PR00344">
    <property type="entry name" value="BCTRLSENSOR"/>
</dbReference>
<evidence type="ECO:0000259" key="13">
    <source>
        <dbReference type="PROSITE" id="PS50109"/>
    </source>
</evidence>
<keyword evidence="8" id="KW-0418">Kinase</keyword>
<gene>
    <name evidence="15" type="ORF">RH061_14505</name>
</gene>
<protein>
    <recommendedName>
        <fullName evidence="3">histidine kinase</fullName>
        <ecNumber evidence="3">2.7.13.3</ecNumber>
    </recommendedName>
</protein>
<keyword evidence="10" id="KW-0902">Two-component regulatory system</keyword>
<evidence type="ECO:0000313" key="15">
    <source>
        <dbReference type="EMBL" id="WNF21404.1"/>
    </source>
</evidence>
<proteinExistence type="predicted"/>
<keyword evidence="12" id="KW-1133">Transmembrane helix</keyword>
<evidence type="ECO:0000256" key="1">
    <source>
        <dbReference type="ARBA" id="ARBA00000085"/>
    </source>
</evidence>
<dbReference type="PROSITE" id="PS50885">
    <property type="entry name" value="HAMP"/>
    <property type="match status" value="1"/>
</dbReference>
<dbReference type="InterPro" id="IPR003594">
    <property type="entry name" value="HATPase_dom"/>
</dbReference>
<accession>A0ABY9VDW9</accession>
<comment type="catalytic activity">
    <reaction evidence="1">
        <text>ATP + protein L-histidine = ADP + protein N-phospho-L-histidine.</text>
        <dbReference type="EC" id="2.7.13.3"/>
    </reaction>
</comment>
<feature type="domain" description="Histidine kinase" evidence="13">
    <location>
        <begin position="350"/>
        <end position="556"/>
    </location>
</feature>
<dbReference type="InterPro" id="IPR003661">
    <property type="entry name" value="HisK_dim/P_dom"/>
</dbReference>
<dbReference type="GO" id="GO:0005524">
    <property type="term" value="F:ATP binding"/>
    <property type="evidence" value="ECO:0007669"/>
    <property type="project" value="UniProtKB-KW"/>
</dbReference>
<dbReference type="SMART" id="SM00388">
    <property type="entry name" value="HisKA"/>
    <property type="match status" value="1"/>
</dbReference>
<evidence type="ECO:0000313" key="16">
    <source>
        <dbReference type="Proteomes" id="UP001303324"/>
    </source>
</evidence>
<dbReference type="EMBL" id="CP134494">
    <property type="protein sequence ID" value="WNF21404.1"/>
    <property type="molecule type" value="Genomic_DNA"/>
</dbReference>
<dbReference type="Gene3D" id="3.30.565.10">
    <property type="entry name" value="Histidine kinase-like ATPase, C-terminal domain"/>
    <property type="match status" value="1"/>
</dbReference>
<dbReference type="Gene3D" id="1.10.287.130">
    <property type="match status" value="1"/>
</dbReference>
<dbReference type="Gene3D" id="6.10.340.10">
    <property type="match status" value="1"/>
</dbReference>
<keyword evidence="12" id="KW-0812">Transmembrane</keyword>
<dbReference type="SUPFAM" id="SSF55874">
    <property type="entry name" value="ATPase domain of HSP90 chaperone/DNA topoisomerase II/histidine kinase"/>
    <property type="match status" value="1"/>
</dbReference>
<dbReference type="Proteomes" id="UP001303324">
    <property type="component" value="Chromosome"/>
</dbReference>
<dbReference type="RefSeq" id="WP_311071194.1">
    <property type="nucleotide sequence ID" value="NZ_CP134494.1"/>
</dbReference>
<dbReference type="PROSITE" id="PS50109">
    <property type="entry name" value="HIS_KIN"/>
    <property type="match status" value="1"/>
</dbReference>
<evidence type="ECO:0000256" key="2">
    <source>
        <dbReference type="ARBA" id="ARBA00004651"/>
    </source>
</evidence>
<evidence type="ECO:0000256" key="6">
    <source>
        <dbReference type="ARBA" id="ARBA00022679"/>
    </source>
</evidence>
<evidence type="ECO:0000256" key="5">
    <source>
        <dbReference type="ARBA" id="ARBA00022553"/>
    </source>
</evidence>
<dbReference type="InterPro" id="IPR036890">
    <property type="entry name" value="HATPase_C_sf"/>
</dbReference>
<dbReference type="InterPro" id="IPR004358">
    <property type="entry name" value="Sig_transdc_His_kin-like_C"/>
</dbReference>
<organism evidence="15 16">
    <name type="scientific">Mesobacillus jeotgali</name>
    <dbReference type="NCBI Taxonomy" id="129985"/>
    <lineage>
        <taxon>Bacteria</taxon>
        <taxon>Bacillati</taxon>
        <taxon>Bacillota</taxon>
        <taxon>Bacilli</taxon>
        <taxon>Bacillales</taxon>
        <taxon>Bacillaceae</taxon>
        <taxon>Mesobacillus</taxon>
    </lineage>
</organism>
<dbReference type="Pfam" id="PF02518">
    <property type="entry name" value="HATPase_c"/>
    <property type="match status" value="1"/>
</dbReference>
<keyword evidence="7" id="KW-0547">Nucleotide-binding</keyword>
<dbReference type="Pfam" id="PF00512">
    <property type="entry name" value="HisKA"/>
    <property type="match status" value="1"/>
</dbReference>
<dbReference type="InterPro" id="IPR036097">
    <property type="entry name" value="HisK_dim/P_sf"/>
</dbReference>
<evidence type="ECO:0000256" key="8">
    <source>
        <dbReference type="ARBA" id="ARBA00022777"/>
    </source>
</evidence>
<dbReference type="PANTHER" id="PTHR43065:SF46">
    <property type="entry name" value="C4-DICARBOXYLATE TRANSPORT SENSOR PROTEIN DCTB"/>
    <property type="match status" value="1"/>
</dbReference>
<keyword evidence="9 15" id="KW-0067">ATP-binding</keyword>
<keyword evidence="16" id="KW-1185">Reference proteome</keyword>
<feature type="transmembrane region" description="Helical" evidence="12">
    <location>
        <begin position="33"/>
        <end position="55"/>
    </location>
</feature>
<keyword evidence="6" id="KW-0808">Transferase</keyword>
<dbReference type="EC" id="2.7.13.3" evidence="3"/>
<evidence type="ECO:0000256" key="3">
    <source>
        <dbReference type="ARBA" id="ARBA00012438"/>
    </source>
</evidence>
<evidence type="ECO:0000256" key="4">
    <source>
        <dbReference type="ARBA" id="ARBA00022475"/>
    </source>
</evidence>
<dbReference type="PANTHER" id="PTHR43065">
    <property type="entry name" value="SENSOR HISTIDINE KINASE"/>
    <property type="match status" value="1"/>
</dbReference>
<dbReference type="InterPro" id="IPR005467">
    <property type="entry name" value="His_kinase_dom"/>
</dbReference>
<dbReference type="SMART" id="SM00304">
    <property type="entry name" value="HAMP"/>
    <property type="match status" value="1"/>
</dbReference>
<dbReference type="SMART" id="SM00387">
    <property type="entry name" value="HATPase_c"/>
    <property type="match status" value="1"/>
</dbReference>
<keyword evidence="5" id="KW-0597">Phosphoprotein</keyword>
<evidence type="ECO:0000256" key="10">
    <source>
        <dbReference type="ARBA" id="ARBA00023012"/>
    </source>
</evidence>
<keyword evidence="4" id="KW-1003">Cell membrane</keyword>